<keyword evidence="3 4" id="KW-0326">Glycosidase</keyword>
<keyword evidence="2 4" id="KW-0378">Hydrolase</keyword>
<accession>A0AAD4N479</accession>
<dbReference type="InterPro" id="IPR001547">
    <property type="entry name" value="Glyco_hydro_5"/>
</dbReference>
<evidence type="ECO:0000313" key="8">
    <source>
        <dbReference type="Proteomes" id="UP001201812"/>
    </source>
</evidence>
<evidence type="ECO:0000256" key="4">
    <source>
        <dbReference type="RuleBase" id="RU361153"/>
    </source>
</evidence>
<dbReference type="EMBL" id="JAKKPZ010000009">
    <property type="protein sequence ID" value="KAI1717337.1"/>
    <property type="molecule type" value="Genomic_DNA"/>
</dbReference>
<dbReference type="AlphaFoldDB" id="A0AAD4N479"/>
<protein>
    <submittedName>
        <fullName evidence="7">Cellulase (Glycosyl hydrolase family 5) domain-containing protein</fullName>
    </submittedName>
</protein>
<evidence type="ECO:0000256" key="2">
    <source>
        <dbReference type="ARBA" id="ARBA00022801"/>
    </source>
</evidence>
<dbReference type="GO" id="GO:0000272">
    <property type="term" value="P:polysaccharide catabolic process"/>
    <property type="evidence" value="ECO:0007669"/>
    <property type="project" value="InterPro"/>
</dbReference>
<organism evidence="7 8">
    <name type="scientific">Ditylenchus destructor</name>
    <dbReference type="NCBI Taxonomy" id="166010"/>
    <lineage>
        <taxon>Eukaryota</taxon>
        <taxon>Metazoa</taxon>
        <taxon>Ecdysozoa</taxon>
        <taxon>Nematoda</taxon>
        <taxon>Chromadorea</taxon>
        <taxon>Rhabditida</taxon>
        <taxon>Tylenchina</taxon>
        <taxon>Tylenchomorpha</taxon>
        <taxon>Sphaerularioidea</taxon>
        <taxon>Anguinidae</taxon>
        <taxon>Anguininae</taxon>
        <taxon>Ditylenchus</taxon>
    </lineage>
</organism>
<evidence type="ECO:0000259" key="6">
    <source>
        <dbReference type="Pfam" id="PF00150"/>
    </source>
</evidence>
<evidence type="ECO:0000313" key="7">
    <source>
        <dbReference type="EMBL" id="KAI1717337.1"/>
    </source>
</evidence>
<dbReference type="SUPFAM" id="SSF51445">
    <property type="entry name" value="(Trans)glycosidases"/>
    <property type="match status" value="1"/>
</dbReference>
<sequence>MSRAYFPSFRLFLGHPPSKTPQELFQVAEKSLIWASPLSLLFALGNNGTRFGNAENQPKCVKIVFYFTQKPKKQIGERHLNSKGRKPSSRMLILFTLLFIVYGSMAVDPPYGQLSVEGPNLKGEKGDTVALHGMSLFWSQWMGKYWNADTIKALKCPWNSNVVRAAMGVDQGGYLTDQATNEKMVETVVDAAIAEGIYVIIDWHADEKHQAEAVAFFDKMSKKYAGVKNVLYEDFNEPKDVSWSGELVPYHKAVIDAIRKNDKDNIIILGTPTYSQKVDEASQAPIKDEKNIMYTLHYYAGTHKEELRAKAETAIKAGLPLFVTEYGTVNADGGGAVDEASSKAWWDFLDKNKISYVNWSVADKDEGASALKPGTPATTAGVGDDANLTASGKLVKEKYKTQDNGVKCAK</sequence>
<comment type="similarity">
    <text evidence="1 4">Belongs to the glycosyl hydrolase 5 (cellulase A) family.</text>
</comment>
<dbReference type="InterPro" id="IPR017853">
    <property type="entry name" value="GH"/>
</dbReference>
<dbReference type="Pfam" id="PF00150">
    <property type="entry name" value="Cellulase"/>
    <property type="match status" value="1"/>
</dbReference>
<evidence type="ECO:0000256" key="3">
    <source>
        <dbReference type="ARBA" id="ARBA00023295"/>
    </source>
</evidence>
<proteinExistence type="inferred from homology"/>
<comment type="caution">
    <text evidence="7">The sequence shown here is derived from an EMBL/GenBank/DDBJ whole genome shotgun (WGS) entry which is preliminary data.</text>
</comment>
<dbReference type="PANTHER" id="PTHR34142">
    <property type="entry name" value="ENDO-BETA-1,4-GLUCANASE A"/>
    <property type="match status" value="1"/>
</dbReference>
<feature type="domain" description="Glycoside hydrolase family 5" evidence="6">
    <location>
        <begin position="124"/>
        <end position="364"/>
    </location>
</feature>
<name>A0AAD4N479_9BILA</name>
<evidence type="ECO:0000256" key="1">
    <source>
        <dbReference type="ARBA" id="ARBA00005641"/>
    </source>
</evidence>
<gene>
    <name evidence="7" type="ORF">DdX_07079</name>
</gene>
<feature type="region of interest" description="Disordered" evidence="5">
    <location>
        <begin position="367"/>
        <end position="386"/>
    </location>
</feature>
<dbReference type="GO" id="GO:0004553">
    <property type="term" value="F:hydrolase activity, hydrolyzing O-glycosyl compounds"/>
    <property type="evidence" value="ECO:0007669"/>
    <property type="project" value="InterPro"/>
</dbReference>
<reference evidence="7" key="1">
    <citation type="submission" date="2022-01" db="EMBL/GenBank/DDBJ databases">
        <title>Genome Sequence Resource for Two Populations of Ditylenchus destructor, the Migratory Endoparasitic Phytonematode.</title>
        <authorList>
            <person name="Zhang H."/>
            <person name="Lin R."/>
            <person name="Xie B."/>
        </authorList>
    </citation>
    <scope>NUCLEOTIDE SEQUENCE</scope>
    <source>
        <strain evidence="7">BazhouSP</strain>
    </source>
</reference>
<dbReference type="Gene3D" id="3.20.20.80">
    <property type="entry name" value="Glycosidases"/>
    <property type="match status" value="1"/>
</dbReference>
<evidence type="ECO:0000256" key="5">
    <source>
        <dbReference type="SAM" id="MobiDB-lite"/>
    </source>
</evidence>
<dbReference type="Proteomes" id="UP001201812">
    <property type="component" value="Unassembled WGS sequence"/>
</dbReference>
<keyword evidence="8" id="KW-1185">Reference proteome</keyword>
<dbReference type="PANTHER" id="PTHR34142:SF1">
    <property type="entry name" value="GLYCOSIDE HYDROLASE FAMILY 5 DOMAIN-CONTAINING PROTEIN"/>
    <property type="match status" value="1"/>
</dbReference>